<dbReference type="GeneID" id="108744475"/>
<name>A0A1W4XTG5_AGRPL</name>
<dbReference type="AlphaFoldDB" id="A0A1W4XTG5"/>
<reference evidence="4 5" key="1">
    <citation type="submission" date="2025-04" db="UniProtKB">
        <authorList>
            <consortium name="RefSeq"/>
        </authorList>
    </citation>
    <scope>IDENTIFICATION</scope>
    <source>
        <tissue evidence="4 5">Entire body</tissue>
    </source>
</reference>
<feature type="signal peptide" evidence="2">
    <location>
        <begin position="1"/>
        <end position="17"/>
    </location>
</feature>
<sequence length="309" mass="33955">MKSLTFLLFLCSSGSYAFICYDKECTATEYNSYVSCVRRSKRHISCAEEDNCESCICTSLHCCHRTCHANCESSSCRNGCRKNCQTDVSEKGSHSFTNKNANMPSFKHNITTVIHLHNIINNTNVIDVPIHINNTNLNNITLPEGNGGSGNGCCYISNPQNCIPNQTTPPYSQCQDNREYHCGPKCYNERKSTPGIYTQSSFGFYAPPISYPQYYNSFNPFVVPGLFGFPGICQSGFLPMMPFVPPISSKHSSYPPLYPSASAFQPVMLPPGFTPHSSFGNAANIVYPPLSGSPETSSTPKSAPSYPSN</sequence>
<dbReference type="KEGG" id="apln:108744475"/>
<evidence type="ECO:0000313" key="3">
    <source>
        <dbReference type="Proteomes" id="UP000192223"/>
    </source>
</evidence>
<dbReference type="RefSeq" id="XP_018335763.1">
    <property type="nucleotide sequence ID" value="XM_018480261.2"/>
</dbReference>
<accession>A0A1W4XTG5</accession>
<feature type="chain" id="PRO_5010817905" evidence="2">
    <location>
        <begin position="18"/>
        <end position="309"/>
    </location>
</feature>
<evidence type="ECO:0000256" key="2">
    <source>
        <dbReference type="SAM" id="SignalP"/>
    </source>
</evidence>
<protein>
    <submittedName>
        <fullName evidence="4 5">Uncharacterized protein LOC108744475</fullName>
    </submittedName>
</protein>
<organism evidence="3 4">
    <name type="scientific">Agrilus planipennis</name>
    <name type="common">Emerald ash borer</name>
    <name type="synonym">Agrilus marcopoli</name>
    <dbReference type="NCBI Taxonomy" id="224129"/>
    <lineage>
        <taxon>Eukaryota</taxon>
        <taxon>Metazoa</taxon>
        <taxon>Ecdysozoa</taxon>
        <taxon>Arthropoda</taxon>
        <taxon>Hexapoda</taxon>
        <taxon>Insecta</taxon>
        <taxon>Pterygota</taxon>
        <taxon>Neoptera</taxon>
        <taxon>Endopterygota</taxon>
        <taxon>Coleoptera</taxon>
        <taxon>Polyphaga</taxon>
        <taxon>Elateriformia</taxon>
        <taxon>Buprestoidea</taxon>
        <taxon>Buprestidae</taxon>
        <taxon>Agrilinae</taxon>
        <taxon>Agrilus</taxon>
    </lineage>
</organism>
<evidence type="ECO:0000313" key="4">
    <source>
        <dbReference type="RefSeq" id="XP_018335763.1"/>
    </source>
</evidence>
<keyword evidence="3" id="KW-1185">Reference proteome</keyword>
<evidence type="ECO:0000313" key="5">
    <source>
        <dbReference type="RefSeq" id="XP_018335764.1"/>
    </source>
</evidence>
<proteinExistence type="predicted"/>
<feature type="region of interest" description="Disordered" evidence="1">
    <location>
        <begin position="290"/>
        <end position="309"/>
    </location>
</feature>
<dbReference type="RefSeq" id="XP_018335764.1">
    <property type="nucleotide sequence ID" value="XM_018480262.2"/>
</dbReference>
<dbReference type="Proteomes" id="UP000192223">
    <property type="component" value="Unplaced"/>
</dbReference>
<feature type="compositionally biased region" description="Polar residues" evidence="1">
    <location>
        <begin position="293"/>
        <end position="309"/>
    </location>
</feature>
<gene>
    <name evidence="4 5" type="primary">LOC108744475</name>
</gene>
<evidence type="ECO:0000256" key="1">
    <source>
        <dbReference type="SAM" id="MobiDB-lite"/>
    </source>
</evidence>
<keyword evidence="2" id="KW-0732">Signal</keyword>
<dbReference type="OrthoDB" id="7694007at2759"/>